<keyword evidence="1" id="KW-0732">Signal</keyword>
<dbReference type="Proteomes" id="UP001055658">
    <property type="component" value="Chromosome"/>
</dbReference>
<evidence type="ECO:0000313" key="2">
    <source>
        <dbReference type="EMBL" id="USD22425.1"/>
    </source>
</evidence>
<reference evidence="2" key="1">
    <citation type="submission" date="2022-02" db="EMBL/GenBank/DDBJ databases">
        <title>Coral-associated bacteria.</title>
        <authorList>
            <person name="Tang K."/>
            <person name="Wang X."/>
        </authorList>
    </citation>
    <scope>NUCLEOTIDE SEQUENCE</scope>
    <source>
        <strain evidence="2">SCSIO 43006</strain>
    </source>
</reference>
<dbReference type="EMBL" id="CP092418">
    <property type="protein sequence ID" value="USD22425.1"/>
    <property type="molecule type" value="Genomic_DNA"/>
</dbReference>
<evidence type="ECO:0008006" key="4">
    <source>
        <dbReference type="Google" id="ProtNLM"/>
    </source>
</evidence>
<evidence type="ECO:0000256" key="1">
    <source>
        <dbReference type="SAM" id="SignalP"/>
    </source>
</evidence>
<name>A0ABY4VHW9_9GAMM</name>
<evidence type="ECO:0000313" key="3">
    <source>
        <dbReference type="Proteomes" id="UP001055658"/>
    </source>
</evidence>
<gene>
    <name evidence="2" type="ORF">MJO52_04655</name>
</gene>
<dbReference type="RefSeq" id="WP_252084784.1">
    <property type="nucleotide sequence ID" value="NZ_CP092418.1"/>
</dbReference>
<keyword evidence="3" id="KW-1185">Reference proteome</keyword>
<proteinExistence type="predicted"/>
<sequence>MKLHIFNCLFFIFLLAAASSASCVELRGIAAVEYRQFLARGEVGQKTFQPSVFVEPELYQSFLKDSASITVVPFLRLDALDDERSHWDIREFMVRYHFKEVDLEVDLGIGKVFWGVTESQHLVDIINQTDSIESLDNEDKLGQPMLHVSWIKEWGSVEGFLLPYFRERTFPGEDGRLSLGVENSSAQYKSSKGNRHLDFAVRYSTSMNSVDLGVSYFQGTGRDPDFIYNQQQLLPFYRQIRQVGIDAQWLKGDFSWVSEALWRDTGEKEYFAITAGFEYSLVGITDTNMDLGILTEVLYDSRGQSATTAWQQDIFIGTRLAVNDIAGTEILLGVTQDLDYFNSRAIKLEASSRITNSWLWRVNGWIFNSYGNEDPLSSFQKDDYLEVGLEYYY</sequence>
<dbReference type="PROSITE" id="PS51257">
    <property type="entry name" value="PROKAR_LIPOPROTEIN"/>
    <property type="match status" value="1"/>
</dbReference>
<feature type="chain" id="PRO_5046407448" description="DUF3187 family protein" evidence="1">
    <location>
        <begin position="24"/>
        <end position="393"/>
    </location>
</feature>
<organism evidence="2 3">
    <name type="scientific">Microbulbifer variabilis</name>
    <dbReference type="NCBI Taxonomy" id="266805"/>
    <lineage>
        <taxon>Bacteria</taxon>
        <taxon>Pseudomonadati</taxon>
        <taxon>Pseudomonadota</taxon>
        <taxon>Gammaproteobacteria</taxon>
        <taxon>Cellvibrionales</taxon>
        <taxon>Microbulbiferaceae</taxon>
        <taxon>Microbulbifer</taxon>
    </lineage>
</organism>
<feature type="signal peptide" evidence="1">
    <location>
        <begin position="1"/>
        <end position="23"/>
    </location>
</feature>
<accession>A0ABY4VHW9</accession>
<protein>
    <recommendedName>
        <fullName evidence="4">DUF3187 family protein</fullName>
    </recommendedName>
</protein>